<dbReference type="STRING" id="1202772.A0A1V9ZRB3"/>
<keyword evidence="6 7" id="KW-0472">Membrane</keyword>
<feature type="transmembrane region" description="Helical" evidence="7">
    <location>
        <begin position="82"/>
        <end position="105"/>
    </location>
</feature>
<feature type="transmembrane region" description="Helical" evidence="7">
    <location>
        <begin position="217"/>
        <end position="238"/>
    </location>
</feature>
<proteinExistence type="predicted"/>
<dbReference type="InterPro" id="IPR013057">
    <property type="entry name" value="AA_transpt_TM"/>
</dbReference>
<evidence type="ECO:0000256" key="1">
    <source>
        <dbReference type="ARBA" id="ARBA00004141"/>
    </source>
</evidence>
<sequence length="477" mass="50288">MKARPRPASAGATRRESVGSPLERRFSAVAYSAAWPTTFGQGAAIRLTSPDFRRLLPHSSRASTASEASPLLSPNAADGNGFWDATCTVVNVLVGAGLLSLPYMLRCSGVVLGLCLLLVFGVVANFTGKLLGACMASDARIRSYPDVVNAAFGLTGRRIASILCFVELFVACTMFLVLVADSLHVLFPVHSAPALLSVAFACVLPTTWLADLSRLSALSVLGVVSSVALVLLLLFAGWTTPAGQPGSLWGNTTARWLVDNDAWALSIGLALVGFAGHAVFPSIYLSMDDPAMYPAVLNVGYAAVGTTYALVALAGYVMFGAATSKEITLNLLAVSPGWATTAVMWTVVLNPCTKFAIVLHPIALSVEELVLPWTLPEASSERMQHAQRCVLRSLLSLGTFVVALKVPNFVQWTSLLGALFATAIVVVVPCLCYWKLFRSTLHWCSTLALLGLVLATVVLGTLGVVATATNASADVMQ</sequence>
<feature type="transmembrane region" description="Helical" evidence="7">
    <location>
        <begin position="111"/>
        <end position="132"/>
    </location>
</feature>
<feature type="transmembrane region" description="Helical" evidence="7">
    <location>
        <begin position="262"/>
        <end position="287"/>
    </location>
</feature>
<accession>A0A1V9ZRB3</accession>
<evidence type="ECO:0000259" key="8">
    <source>
        <dbReference type="Pfam" id="PF01490"/>
    </source>
</evidence>
<evidence type="ECO:0000256" key="7">
    <source>
        <dbReference type="SAM" id="Phobius"/>
    </source>
</evidence>
<dbReference type="EMBL" id="JNBR01000030">
    <property type="protein sequence ID" value="OQS00501.1"/>
    <property type="molecule type" value="Genomic_DNA"/>
</dbReference>
<dbReference type="AlphaFoldDB" id="A0A1V9ZRB3"/>
<dbReference type="PANTHER" id="PTHR22950:SF692">
    <property type="entry name" value="TRANSMEMBRANE AMINO ACID TRANSPORTER FAMILY PROTEIN"/>
    <property type="match status" value="1"/>
</dbReference>
<feature type="transmembrane region" description="Helical" evidence="7">
    <location>
        <begin position="327"/>
        <end position="349"/>
    </location>
</feature>
<feature type="transmembrane region" description="Helical" evidence="7">
    <location>
        <begin position="192"/>
        <end position="210"/>
    </location>
</feature>
<name>A0A1V9ZRB3_ACHHY</name>
<evidence type="ECO:0000256" key="4">
    <source>
        <dbReference type="ARBA" id="ARBA00022970"/>
    </source>
</evidence>
<dbReference type="GO" id="GO:0005774">
    <property type="term" value="C:vacuolar membrane"/>
    <property type="evidence" value="ECO:0007669"/>
    <property type="project" value="TreeGrafter"/>
</dbReference>
<evidence type="ECO:0000256" key="3">
    <source>
        <dbReference type="ARBA" id="ARBA00022692"/>
    </source>
</evidence>
<reference evidence="9 10" key="1">
    <citation type="journal article" date="2014" name="Genome Biol. Evol.">
        <title>The secreted proteins of Achlya hypogyna and Thraustotheca clavata identify the ancestral oomycete secretome and reveal gene acquisitions by horizontal gene transfer.</title>
        <authorList>
            <person name="Misner I."/>
            <person name="Blouin N."/>
            <person name="Leonard G."/>
            <person name="Richards T.A."/>
            <person name="Lane C.E."/>
        </authorList>
    </citation>
    <scope>NUCLEOTIDE SEQUENCE [LARGE SCALE GENOMIC DNA]</scope>
    <source>
        <strain evidence="9 10">ATCC 48635</strain>
    </source>
</reference>
<evidence type="ECO:0000256" key="5">
    <source>
        <dbReference type="ARBA" id="ARBA00022989"/>
    </source>
</evidence>
<dbReference type="Proteomes" id="UP000243579">
    <property type="component" value="Unassembled WGS sequence"/>
</dbReference>
<keyword evidence="2" id="KW-0813">Transport</keyword>
<organism evidence="9 10">
    <name type="scientific">Achlya hypogyna</name>
    <name type="common">Oomycete</name>
    <name type="synonym">Protoachlya hypogyna</name>
    <dbReference type="NCBI Taxonomy" id="1202772"/>
    <lineage>
        <taxon>Eukaryota</taxon>
        <taxon>Sar</taxon>
        <taxon>Stramenopiles</taxon>
        <taxon>Oomycota</taxon>
        <taxon>Saprolegniomycetes</taxon>
        <taxon>Saprolegniales</taxon>
        <taxon>Achlyaceae</taxon>
        <taxon>Achlya</taxon>
    </lineage>
</organism>
<evidence type="ECO:0000313" key="9">
    <source>
        <dbReference type="EMBL" id="OQS00501.1"/>
    </source>
</evidence>
<keyword evidence="10" id="KW-1185">Reference proteome</keyword>
<gene>
    <name evidence="9" type="ORF">ACHHYP_03449</name>
</gene>
<feature type="domain" description="Amino acid transporter transmembrane" evidence="8">
    <location>
        <begin position="81"/>
        <end position="467"/>
    </location>
</feature>
<keyword evidence="5 7" id="KW-1133">Transmembrane helix</keyword>
<comment type="caution">
    <text evidence="9">The sequence shown here is derived from an EMBL/GenBank/DDBJ whole genome shotgun (WGS) entry which is preliminary data.</text>
</comment>
<dbReference type="PANTHER" id="PTHR22950">
    <property type="entry name" value="AMINO ACID TRANSPORTER"/>
    <property type="match status" value="1"/>
</dbReference>
<feature type="transmembrane region" description="Helical" evidence="7">
    <location>
        <begin position="446"/>
        <end position="468"/>
    </location>
</feature>
<evidence type="ECO:0000313" key="10">
    <source>
        <dbReference type="Proteomes" id="UP000243579"/>
    </source>
</evidence>
<keyword evidence="3 7" id="KW-0812">Transmembrane</keyword>
<dbReference type="GO" id="GO:0015179">
    <property type="term" value="F:L-amino acid transmembrane transporter activity"/>
    <property type="evidence" value="ECO:0007669"/>
    <property type="project" value="TreeGrafter"/>
</dbReference>
<protein>
    <submittedName>
        <fullName evidence="9">Amino Acid/Auxin Permease (AAAP) Family</fullName>
    </submittedName>
</protein>
<dbReference type="Pfam" id="PF01490">
    <property type="entry name" value="Aa_trans"/>
    <property type="match status" value="1"/>
</dbReference>
<comment type="subcellular location">
    <subcellularLocation>
        <location evidence="1">Membrane</location>
        <topology evidence="1">Multi-pass membrane protein</topology>
    </subcellularLocation>
</comment>
<feature type="transmembrane region" description="Helical" evidence="7">
    <location>
        <begin position="299"/>
        <end position="321"/>
    </location>
</feature>
<feature type="transmembrane region" description="Helical" evidence="7">
    <location>
        <begin position="159"/>
        <end position="180"/>
    </location>
</feature>
<evidence type="ECO:0000256" key="2">
    <source>
        <dbReference type="ARBA" id="ARBA00022448"/>
    </source>
</evidence>
<keyword evidence="4" id="KW-0029">Amino-acid transport</keyword>
<dbReference type="OrthoDB" id="655540at2759"/>
<feature type="transmembrane region" description="Helical" evidence="7">
    <location>
        <begin position="412"/>
        <end position="434"/>
    </location>
</feature>
<evidence type="ECO:0000256" key="6">
    <source>
        <dbReference type="ARBA" id="ARBA00023136"/>
    </source>
</evidence>